<keyword evidence="5 6" id="KW-0472">Membrane</keyword>
<dbReference type="RefSeq" id="WP_120106036.1">
    <property type="nucleotide sequence ID" value="NZ_QXQB01000001.1"/>
</dbReference>
<organism evidence="7 8">
    <name type="scientific">Paenibacillus pinisoli</name>
    <dbReference type="NCBI Taxonomy" id="1276110"/>
    <lineage>
        <taxon>Bacteria</taxon>
        <taxon>Bacillati</taxon>
        <taxon>Bacillota</taxon>
        <taxon>Bacilli</taxon>
        <taxon>Bacillales</taxon>
        <taxon>Paenibacillaceae</taxon>
        <taxon>Paenibacillus</taxon>
    </lineage>
</organism>
<feature type="transmembrane region" description="Helical" evidence="6">
    <location>
        <begin position="325"/>
        <end position="342"/>
    </location>
</feature>
<feature type="transmembrane region" description="Helical" evidence="6">
    <location>
        <begin position="299"/>
        <end position="319"/>
    </location>
</feature>
<keyword evidence="2" id="KW-1003">Cell membrane</keyword>
<evidence type="ECO:0000256" key="1">
    <source>
        <dbReference type="ARBA" id="ARBA00004651"/>
    </source>
</evidence>
<feature type="transmembrane region" description="Helical" evidence="6">
    <location>
        <begin position="38"/>
        <end position="63"/>
    </location>
</feature>
<dbReference type="PANTHER" id="PTHR23513:SF19">
    <property type="entry name" value="MAJOR FACILITATOR SUPERFAMILY (MFS) PROFILE DOMAIN-CONTAINING PROTEIN"/>
    <property type="match status" value="1"/>
</dbReference>
<evidence type="ECO:0000313" key="8">
    <source>
        <dbReference type="Proteomes" id="UP000267798"/>
    </source>
</evidence>
<feature type="transmembrane region" description="Helical" evidence="6">
    <location>
        <begin position="136"/>
        <end position="161"/>
    </location>
</feature>
<feature type="transmembrane region" description="Helical" evidence="6">
    <location>
        <begin position="271"/>
        <end position="292"/>
    </location>
</feature>
<evidence type="ECO:0000313" key="7">
    <source>
        <dbReference type="EMBL" id="RJX40500.1"/>
    </source>
</evidence>
<feature type="transmembrane region" description="Helical" evidence="6">
    <location>
        <begin position="389"/>
        <end position="408"/>
    </location>
</feature>
<sequence length="423" mass="46529">MVNRSFYYLWGSQSLSNTVDVLYLVALTTLVLERTNSIFFATMVPFLRVAAQFLSGLAAPLMIVRYRLPFLLTVSQLGQFLFFGAMALYLSPMAQGESLIPVYALILFISFLDGWTSPARNALIPRLVHDDRLLKANAMVATTDQIIQFAGWAVSGILVAAFGPFPVLLAVAAGYGVAMAVTMLIEDPTETKRRSLWDVRTGIASADGSEANAPSRWDTLKEGWVVLWQSKRLRSMTFMDVTDALGSTVWIGAFMLVFVKEVLLKNEDWWGYINASYFAGTVIGGFLVIALVKRLEKRLFLFMLIGMLGYALCTALFAINTIAPLALLIVLVTGPFTELSAVSRRTLIQRSCTKDQLPKVFSAQGTLLNLLFGISLFGMSFIAEVLGIVNMYLIAAAISVLAAGVGWWNRKAFAEDRAEDSSL</sequence>
<evidence type="ECO:0000256" key="6">
    <source>
        <dbReference type="SAM" id="Phobius"/>
    </source>
</evidence>
<dbReference type="SUPFAM" id="SSF103473">
    <property type="entry name" value="MFS general substrate transporter"/>
    <property type="match status" value="2"/>
</dbReference>
<keyword evidence="3 6" id="KW-0812">Transmembrane</keyword>
<dbReference type="CDD" id="cd06173">
    <property type="entry name" value="MFS_MefA_like"/>
    <property type="match status" value="1"/>
</dbReference>
<accession>A0A3A6PJI4</accession>
<protein>
    <submittedName>
        <fullName evidence="7">MFS transporter</fullName>
    </submittedName>
</protein>
<evidence type="ECO:0000256" key="4">
    <source>
        <dbReference type="ARBA" id="ARBA00022989"/>
    </source>
</evidence>
<comment type="caution">
    <text evidence="7">The sequence shown here is derived from an EMBL/GenBank/DDBJ whole genome shotgun (WGS) entry which is preliminary data.</text>
</comment>
<evidence type="ECO:0000256" key="5">
    <source>
        <dbReference type="ARBA" id="ARBA00023136"/>
    </source>
</evidence>
<name>A0A3A6PJI4_9BACL</name>
<evidence type="ECO:0000256" key="2">
    <source>
        <dbReference type="ARBA" id="ARBA00022475"/>
    </source>
</evidence>
<dbReference type="InterPro" id="IPR036259">
    <property type="entry name" value="MFS_trans_sf"/>
</dbReference>
<comment type="subcellular location">
    <subcellularLocation>
        <location evidence="1">Cell membrane</location>
        <topology evidence="1">Multi-pass membrane protein</topology>
    </subcellularLocation>
</comment>
<dbReference type="AlphaFoldDB" id="A0A3A6PJI4"/>
<evidence type="ECO:0000256" key="3">
    <source>
        <dbReference type="ARBA" id="ARBA00022692"/>
    </source>
</evidence>
<gene>
    <name evidence="7" type="ORF">D3P09_00290</name>
</gene>
<feature type="transmembrane region" description="Helical" evidence="6">
    <location>
        <begin position="363"/>
        <end position="383"/>
    </location>
</feature>
<dbReference type="Gene3D" id="1.20.1250.20">
    <property type="entry name" value="MFS general substrate transporter like domains"/>
    <property type="match status" value="2"/>
</dbReference>
<feature type="transmembrane region" description="Helical" evidence="6">
    <location>
        <begin position="7"/>
        <end position="32"/>
    </location>
</feature>
<keyword evidence="8" id="KW-1185">Reference proteome</keyword>
<reference evidence="7 8" key="1">
    <citation type="submission" date="2018-09" db="EMBL/GenBank/DDBJ databases">
        <title>Paenibacillus aracenensis nov. sp. isolated from a cave in southern Spain.</title>
        <authorList>
            <person name="Jurado V."/>
            <person name="Gutierrez-Patricio S."/>
            <person name="Gonzalez-Pimentel J.L."/>
            <person name="Miller A.Z."/>
            <person name="Laiz L."/>
            <person name="Saiz-Jimenez C."/>
        </authorList>
    </citation>
    <scope>NUCLEOTIDE SEQUENCE [LARGE SCALE GENOMIC DNA]</scope>
    <source>
        <strain evidence="7 8">JCM 19203</strain>
    </source>
</reference>
<feature type="transmembrane region" description="Helical" evidence="6">
    <location>
        <begin position="241"/>
        <end position="259"/>
    </location>
</feature>
<keyword evidence="4 6" id="KW-1133">Transmembrane helix</keyword>
<feature type="transmembrane region" description="Helical" evidence="6">
    <location>
        <begin position="98"/>
        <end position="115"/>
    </location>
</feature>
<dbReference type="EMBL" id="QXQB01000001">
    <property type="protein sequence ID" value="RJX40500.1"/>
    <property type="molecule type" value="Genomic_DNA"/>
</dbReference>
<proteinExistence type="predicted"/>
<feature type="transmembrane region" description="Helical" evidence="6">
    <location>
        <begin position="70"/>
        <end position="92"/>
    </location>
</feature>
<dbReference type="PANTHER" id="PTHR23513">
    <property type="entry name" value="INTEGRAL MEMBRANE EFFLUX PROTEIN-RELATED"/>
    <property type="match status" value="1"/>
</dbReference>
<dbReference type="OrthoDB" id="2351575at2"/>
<dbReference type="GO" id="GO:0005886">
    <property type="term" value="C:plasma membrane"/>
    <property type="evidence" value="ECO:0007669"/>
    <property type="project" value="UniProtKB-SubCell"/>
</dbReference>
<dbReference type="Proteomes" id="UP000267798">
    <property type="component" value="Unassembled WGS sequence"/>
</dbReference>